<dbReference type="EMBL" id="NBSK02000003">
    <property type="protein sequence ID" value="KAJ0218751.1"/>
    <property type="molecule type" value="Genomic_DNA"/>
</dbReference>
<proteinExistence type="predicted"/>
<organism evidence="1 2">
    <name type="scientific">Lactuca sativa</name>
    <name type="common">Garden lettuce</name>
    <dbReference type="NCBI Taxonomy" id="4236"/>
    <lineage>
        <taxon>Eukaryota</taxon>
        <taxon>Viridiplantae</taxon>
        <taxon>Streptophyta</taxon>
        <taxon>Embryophyta</taxon>
        <taxon>Tracheophyta</taxon>
        <taxon>Spermatophyta</taxon>
        <taxon>Magnoliopsida</taxon>
        <taxon>eudicotyledons</taxon>
        <taxon>Gunneridae</taxon>
        <taxon>Pentapetalae</taxon>
        <taxon>asterids</taxon>
        <taxon>campanulids</taxon>
        <taxon>Asterales</taxon>
        <taxon>Asteraceae</taxon>
        <taxon>Cichorioideae</taxon>
        <taxon>Cichorieae</taxon>
        <taxon>Lactucinae</taxon>
        <taxon>Lactuca</taxon>
    </lineage>
</organism>
<evidence type="ECO:0000313" key="2">
    <source>
        <dbReference type="Proteomes" id="UP000235145"/>
    </source>
</evidence>
<evidence type="ECO:0000313" key="1">
    <source>
        <dbReference type="EMBL" id="KAJ0218751.1"/>
    </source>
</evidence>
<keyword evidence="2" id="KW-1185">Reference proteome</keyword>
<comment type="caution">
    <text evidence="1">The sequence shown here is derived from an EMBL/GenBank/DDBJ whole genome shotgun (WGS) entry which is preliminary data.</text>
</comment>
<dbReference type="Proteomes" id="UP000235145">
    <property type="component" value="Unassembled WGS sequence"/>
</dbReference>
<reference evidence="1 2" key="1">
    <citation type="journal article" date="2017" name="Nat. Commun.">
        <title>Genome assembly with in vitro proximity ligation data and whole-genome triplication in lettuce.</title>
        <authorList>
            <person name="Reyes-Chin-Wo S."/>
            <person name="Wang Z."/>
            <person name="Yang X."/>
            <person name="Kozik A."/>
            <person name="Arikit S."/>
            <person name="Song C."/>
            <person name="Xia L."/>
            <person name="Froenicke L."/>
            <person name="Lavelle D.O."/>
            <person name="Truco M.J."/>
            <person name="Xia R."/>
            <person name="Zhu S."/>
            <person name="Xu C."/>
            <person name="Xu H."/>
            <person name="Xu X."/>
            <person name="Cox K."/>
            <person name="Korf I."/>
            <person name="Meyers B.C."/>
            <person name="Michelmore R.W."/>
        </authorList>
    </citation>
    <scope>NUCLEOTIDE SEQUENCE [LARGE SCALE GENOMIC DNA]</scope>
    <source>
        <strain evidence="2">cv. Salinas</strain>
        <tissue evidence="1">Seedlings</tissue>
    </source>
</reference>
<protein>
    <submittedName>
        <fullName evidence="1">Uncharacterized protein</fullName>
    </submittedName>
</protein>
<accession>A0A9R1XMM3</accession>
<gene>
    <name evidence="1" type="ORF">LSAT_V11C300134190</name>
</gene>
<name>A0A9R1XMM3_LACSA</name>
<sequence length="123" mass="13634">MMSGLPHATAAWYELPIPAGDVDYPRPGCVTSPFVKELLDYHIPNTAKLPTLKTYNGTTDPDSHIDTYEWTMTSLKLNEKFWCTYFSTTLEGNTLVVGEKLRNGISECIGTVAATSNQLLIHP</sequence>
<dbReference type="AlphaFoldDB" id="A0A9R1XMM3"/>